<feature type="region of interest" description="Disordered" evidence="1">
    <location>
        <begin position="456"/>
        <end position="480"/>
    </location>
</feature>
<keyword evidence="2" id="KW-0472">Membrane</keyword>
<keyword evidence="2" id="KW-1133">Transmembrane helix</keyword>
<dbReference type="EMBL" id="FOZL01000002">
    <property type="protein sequence ID" value="SFS21824.1"/>
    <property type="molecule type" value="Genomic_DNA"/>
</dbReference>
<gene>
    <name evidence="4" type="ORF">SAMN05421771_4345</name>
</gene>
<evidence type="ECO:0000259" key="3">
    <source>
        <dbReference type="Pfam" id="PF13349"/>
    </source>
</evidence>
<sequence>MAGAPPPYPPPYPPPQGDWRYARKAMREQMRAQRDVTRAQWKMYRDQQKYAARGYRGGSILGPIVLITIGVVFLLIHTGNINQASLFFWYGRWWPLILLAGGAILLAEWAFERTVHPDQPTYHRGRGGVVMLLMLLCLPGLLINISRDGGNGFGLMHGFSINGDNMDEFLGDRHESDQNLDQTFPVGSTLTVNNPRGEVVITGNSEDGQIHVAVHKQVYTRSDSDASAKAQQLSPTLSNSGDAFTLSVPTVDGARVDLNIRVPVTTASTITVDRGNITANSLKTPLIVTANHGDIELNAIAAAVTAHINNKGSNFSARSITGAVSLEGNCRDVDIADVNGPVTLNGDFFGKTHFEHINGAVRFHTSRTDFQLARLDGEVDLTHGELSADQLLGPVSLSTNNYNVTLERVSGDVSVTTSNGKVDLTGAPPLGNVTIQNRNGEVNVTVPEQSSFTVQAETREGDVDTDLPLSKSDDNNISRLTGTVGSGGSLIRINTTQNDISLKKGAIAPLMPPHFALPPITPAPPTPPVEPHIARPKTPRIPAPAPKP</sequence>
<keyword evidence="2" id="KW-0812">Transmembrane</keyword>
<evidence type="ECO:0000313" key="4">
    <source>
        <dbReference type="EMBL" id="SFS21824.1"/>
    </source>
</evidence>
<feature type="compositionally biased region" description="Pro residues" evidence="1">
    <location>
        <begin position="518"/>
        <end position="530"/>
    </location>
</feature>
<accession>A0A1I6N1N6</accession>
<feature type="transmembrane region" description="Helical" evidence="2">
    <location>
        <begin position="60"/>
        <end position="81"/>
    </location>
</feature>
<feature type="region of interest" description="Disordered" evidence="1">
    <location>
        <begin position="518"/>
        <end position="548"/>
    </location>
</feature>
<evidence type="ECO:0000256" key="2">
    <source>
        <dbReference type="SAM" id="Phobius"/>
    </source>
</evidence>
<dbReference type="RefSeq" id="WP_089843835.1">
    <property type="nucleotide sequence ID" value="NZ_FOZL01000002.1"/>
</dbReference>
<keyword evidence="5" id="KW-1185">Reference proteome</keyword>
<dbReference type="Pfam" id="PF13349">
    <property type="entry name" value="DUF4097"/>
    <property type="match status" value="1"/>
</dbReference>
<organism evidence="4 5">
    <name type="scientific">Granulicella pectinivorans</name>
    <dbReference type="NCBI Taxonomy" id="474950"/>
    <lineage>
        <taxon>Bacteria</taxon>
        <taxon>Pseudomonadati</taxon>
        <taxon>Acidobacteriota</taxon>
        <taxon>Terriglobia</taxon>
        <taxon>Terriglobales</taxon>
        <taxon>Acidobacteriaceae</taxon>
        <taxon>Granulicella</taxon>
    </lineage>
</organism>
<dbReference type="AlphaFoldDB" id="A0A1I6N1N6"/>
<feature type="transmembrane region" description="Helical" evidence="2">
    <location>
        <begin position="93"/>
        <end position="111"/>
    </location>
</feature>
<protein>
    <submittedName>
        <fullName evidence="4">DUF4097 and DUF4098 domain-containing protein YvlB</fullName>
    </submittedName>
</protein>
<proteinExistence type="predicted"/>
<feature type="transmembrane region" description="Helical" evidence="2">
    <location>
        <begin position="123"/>
        <end position="143"/>
    </location>
</feature>
<dbReference type="InterPro" id="IPR025164">
    <property type="entry name" value="Toastrack_DUF4097"/>
</dbReference>
<evidence type="ECO:0000256" key="1">
    <source>
        <dbReference type="SAM" id="MobiDB-lite"/>
    </source>
</evidence>
<feature type="domain" description="DUF4097" evidence="3">
    <location>
        <begin position="190"/>
        <end position="502"/>
    </location>
</feature>
<dbReference type="STRING" id="474950.SAMN05421771_4345"/>
<dbReference type="OrthoDB" id="127291at2"/>
<feature type="compositionally biased region" description="Pro residues" evidence="1">
    <location>
        <begin position="539"/>
        <end position="548"/>
    </location>
</feature>
<evidence type="ECO:0000313" key="5">
    <source>
        <dbReference type="Proteomes" id="UP000199024"/>
    </source>
</evidence>
<reference evidence="4 5" key="1">
    <citation type="submission" date="2016-10" db="EMBL/GenBank/DDBJ databases">
        <authorList>
            <person name="de Groot N.N."/>
        </authorList>
    </citation>
    <scope>NUCLEOTIDE SEQUENCE [LARGE SCALE GENOMIC DNA]</scope>
    <source>
        <strain evidence="4 5">DSM 21001</strain>
    </source>
</reference>
<dbReference type="Proteomes" id="UP000199024">
    <property type="component" value="Unassembled WGS sequence"/>
</dbReference>
<name>A0A1I6N1N6_9BACT</name>